<evidence type="ECO:0000259" key="16">
    <source>
        <dbReference type="PROSITE" id="PS50173"/>
    </source>
</evidence>
<evidence type="ECO:0000256" key="15">
    <source>
        <dbReference type="HAMAP-Rule" id="MF_01113"/>
    </source>
</evidence>
<dbReference type="HAMAP" id="MF_01113">
    <property type="entry name" value="DNApol_IV"/>
    <property type="match status" value="1"/>
</dbReference>
<keyword evidence="13 15" id="KW-0234">DNA repair</keyword>
<feature type="binding site" evidence="15">
    <location>
        <position position="105"/>
    </location>
    <ligand>
        <name>Mg(2+)</name>
        <dbReference type="ChEBI" id="CHEBI:18420"/>
    </ligand>
</feature>
<dbReference type="PANTHER" id="PTHR11076">
    <property type="entry name" value="DNA REPAIR POLYMERASE UMUC / TRANSFERASE FAMILY MEMBER"/>
    <property type="match status" value="1"/>
</dbReference>
<dbReference type="Pfam" id="PF00817">
    <property type="entry name" value="IMS"/>
    <property type="match status" value="1"/>
</dbReference>
<feature type="binding site" evidence="15">
    <location>
        <position position="9"/>
    </location>
    <ligand>
        <name>Mg(2+)</name>
        <dbReference type="ChEBI" id="CHEBI:18420"/>
    </ligand>
</feature>
<evidence type="ECO:0000256" key="14">
    <source>
        <dbReference type="ARBA" id="ARBA00049244"/>
    </source>
</evidence>
<evidence type="ECO:0000256" key="2">
    <source>
        <dbReference type="ARBA" id="ARBA00010945"/>
    </source>
</evidence>
<dbReference type="Pfam" id="PF21999">
    <property type="entry name" value="IMS_HHH_1"/>
    <property type="match status" value="1"/>
</dbReference>
<comment type="cofactor">
    <cofactor evidence="15">
        <name>Mg(2+)</name>
        <dbReference type="ChEBI" id="CHEBI:18420"/>
    </cofactor>
    <text evidence="15">Binds 2 magnesium ions per subunit.</text>
</comment>
<dbReference type="Gene3D" id="3.40.1170.60">
    <property type="match status" value="1"/>
</dbReference>
<keyword evidence="4 15" id="KW-0963">Cytoplasm</keyword>
<dbReference type="GO" id="GO:0006261">
    <property type="term" value="P:DNA-templated DNA replication"/>
    <property type="evidence" value="ECO:0007669"/>
    <property type="project" value="UniProtKB-UniRule"/>
</dbReference>
<keyword evidence="5 15" id="KW-0808">Transferase</keyword>
<dbReference type="AlphaFoldDB" id="A0A4Y7REE7"/>
<evidence type="ECO:0000256" key="9">
    <source>
        <dbReference type="ARBA" id="ARBA00022763"/>
    </source>
</evidence>
<comment type="caution">
    <text evidence="17">The sequence shown here is derived from an EMBL/GenBank/DDBJ whole genome shotgun (WGS) entry which is preliminary data.</text>
</comment>
<dbReference type="PROSITE" id="PS50173">
    <property type="entry name" value="UMUC"/>
    <property type="match status" value="1"/>
</dbReference>
<dbReference type="NCBIfam" id="NF002848">
    <property type="entry name" value="PRK03103.1"/>
    <property type="match status" value="1"/>
</dbReference>
<dbReference type="InterPro" id="IPR043502">
    <property type="entry name" value="DNA/RNA_pol_sf"/>
</dbReference>
<name>A0A4Y7REE7_9FIRM</name>
<keyword evidence="9 15" id="KW-0227">DNA damage</keyword>
<dbReference type="GO" id="GO:0005829">
    <property type="term" value="C:cytosol"/>
    <property type="evidence" value="ECO:0007669"/>
    <property type="project" value="TreeGrafter"/>
</dbReference>
<dbReference type="InterPro" id="IPR001126">
    <property type="entry name" value="UmuC"/>
</dbReference>
<evidence type="ECO:0000256" key="13">
    <source>
        <dbReference type="ARBA" id="ARBA00023204"/>
    </source>
</evidence>
<dbReference type="Proteomes" id="UP000298324">
    <property type="component" value="Unassembled WGS sequence"/>
</dbReference>
<evidence type="ECO:0000256" key="4">
    <source>
        <dbReference type="ARBA" id="ARBA00022490"/>
    </source>
</evidence>
<dbReference type="PANTHER" id="PTHR11076:SF35">
    <property type="entry name" value="DNA REPAIR PROTEIN HOMOLOG YOBH"/>
    <property type="match status" value="1"/>
</dbReference>
<dbReference type="GO" id="GO:0042276">
    <property type="term" value="P:error-prone translesion synthesis"/>
    <property type="evidence" value="ECO:0007669"/>
    <property type="project" value="TreeGrafter"/>
</dbReference>
<keyword evidence="18" id="KW-1185">Reference proteome</keyword>
<evidence type="ECO:0000256" key="10">
    <source>
        <dbReference type="ARBA" id="ARBA00022842"/>
    </source>
</evidence>
<evidence type="ECO:0000256" key="3">
    <source>
        <dbReference type="ARBA" id="ARBA00022457"/>
    </source>
</evidence>
<organism evidence="17 18">
    <name type="scientific">Pelotomaculum schinkii</name>
    <dbReference type="NCBI Taxonomy" id="78350"/>
    <lineage>
        <taxon>Bacteria</taxon>
        <taxon>Bacillati</taxon>
        <taxon>Bacillota</taxon>
        <taxon>Clostridia</taxon>
        <taxon>Eubacteriales</taxon>
        <taxon>Desulfotomaculaceae</taxon>
        <taxon>Pelotomaculum</taxon>
    </lineage>
</organism>
<dbReference type="EMBL" id="QFGA01000001">
    <property type="protein sequence ID" value="TEB07120.1"/>
    <property type="molecule type" value="Genomic_DNA"/>
</dbReference>
<reference evidence="17 18" key="1">
    <citation type="journal article" date="2018" name="Environ. Microbiol.">
        <title>Novel energy conservation strategies and behaviour of Pelotomaculum schinkii driving syntrophic propionate catabolism.</title>
        <authorList>
            <person name="Hidalgo-Ahumada C.A.P."/>
            <person name="Nobu M.K."/>
            <person name="Narihiro T."/>
            <person name="Tamaki H."/>
            <person name="Liu W.T."/>
            <person name="Kamagata Y."/>
            <person name="Stams A.J.M."/>
            <person name="Imachi H."/>
            <person name="Sousa D.Z."/>
        </authorList>
    </citation>
    <scope>NUCLEOTIDE SEQUENCE [LARGE SCALE GENOMIC DNA]</scope>
    <source>
        <strain evidence="17 18">HH</strain>
    </source>
</reference>
<comment type="subcellular location">
    <subcellularLocation>
        <location evidence="1 15">Cytoplasm</location>
    </subcellularLocation>
</comment>
<feature type="active site" evidence="15">
    <location>
        <position position="106"/>
    </location>
</feature>
<dbReference type="RefSeq" id="WP_190239104.1">
    <property type="nucleotide sequence ID" value="NZ_QFGA01000001.1"/>
</dbReference>
<comment type="catalytic activity">
    <reaction evidence="14 15">
        <text>DNA(n) + a 2'-deoxyribonucleoside 5'-triphosphate = DNA(n+1) + diphosphate</text>
        <dbReference type="Rhea" id="RHEA:22508"/>
        <dbReference type="Rhea" id="RHEA-COMP:17339"/>
        <dbReference type="Rhea" id="RHEA-COMP:17340"/>
        <dbReference type="ChEBI" id="CHEBI:33019"/>
        <dbReference type="ChEBI" id="CHEBI:61560"/>
        <dbReference type="ChEBI" id="CHEBI:173112"/>
        <dbReference type="EC" id="2.7.7.7"/>
    </reaction>
</comment>
<evidence type="ECO:0000256" key="6">
    <source>
        <dbReference type="ARBA" id="ARBA00022695"/>
    </source>
</evidence>
<keyword evidence="8 15" id="KW-0479">Metal-binding</keyword>
<dbReference type="SUPFAM" id="SSF56672">
    <property type="entry name" value="DNA/RNA polymerases"/>
    <property type="match status" value="1"/>
</dbReference>
<evidence type="ECO:0000313" key="17">
    <source>
        <dbReference type="EMBL" id="TEB07120.1"/>
    </source>
</evidence>
<dbReference type="NCBIfam" id="NF002677">
    <property type="entry name" value="PRK02406.1"/>
    <property type="match status" value="1"/>
</dbReference>
<proteinExistence type="inferred from homology"/>
<dbReference type="GO" id="GO:0000287">
    <property type="term" value="F:magnesium ion binding"/>
    <property type="evidence" value="ECO:0007669"/>
    <property type="project" value="UniProtKB-UniRule"/>
</dbReference>
<dbReference type="GO" id="GO:0006281">
    <property type="term" value="P:DNA repair"/>
    <property type="evidence" value="ECO:0007669"/>
    <property type="project" value="UniProtKB-UniRule"/>
</dbReference>
<keyword evidence="10 15" id="KW-0460">Magnesium</keyword>
<protein>
    <recommendedName>
        <fullName evidence="15">DNA polymerase IV</fullName>
        <shortName evidence="15">Pol IV</shortName>
        <ecNumber evidence="15">2.7.7.7</ecNumber>
    </recommendedName>
</protein>
<comment type="subunit">
    <text evidence="15">Monomer.</text>
</comment>
<evidence type="ECO:0000256" key="8">
    <source>
        <dbReference type="ARBA" id="ARBA00022723"/>
    </source>
</evidence>
<comment type="similarity">
    <text evidence="2 15">Belongs to the DNA polymerase type-Y family.</text>
</comment>
<keyword evidence="11 15" id="KW-0239">DNA-directed DNA polymerase</keyword>
<sequence length="410" mass="45470">MHCPILLADMNSFFASVHQALDPALQGRPVIVAGDPAKRHGIVLAASYEAKACGIQTGITVGEARNLCREGVFIKPRYNHYVNFSTRIVRIMHDFTPLVEPFSIDEAFMDVSGCGHLFGTSSAIARKLKGRIKEEVGVLCSVGVGPNKLLAKMAAGMQKPDGLTVLDLTGVRDKIWPLPVRELFGVGRRLEKRLRDLNIHTIGELAGYPLPVLQKKFGLMGHVLHLSANGIDYSPVDPHSLEKVKSIGRQVTLSRDYRGYHEIEEVILELCDIVCRRVCLGGYVGRTVNLSLKDTEFLWISRALTVAHLTANAADVHRAAVELLHRHWPDWKPVRMVGVALAGLVKNIAEQLDLFGEVERARRLNAACDRIRDRFGEKSIFRAISLAPGGVLRERDGRVETATEYLNKLR</sequence>
<dbReference type="GO" id="GO:0003684">
    <property type="term" value="F:damaged DNA binding"/>
    <property type="evidence" value="ECO:0007669"/>
    <property type="project" value="InterPro"/>
</dbReference>
<dbReference type="EC" id="2.7.7.7" evidence="15"/>
<evidence type="ECO:0000256" key="11">
    <source>
        <dbReference type="ARBA" id="ARBA00022932"/>
    </source>
</evidence>
<dbReference type="InterPro" id="IPR050116">
    <property type="entry name" value="DNA_polymerase-Y"/>
</dbReference>
<dbReference type="GO" id="GO:0003887">
    <property type="term" value="F:DNA-directed DNA polymerase activity"/>
    <property type="evidence" value="ECO:0007669"/>
    <property type="project" value="UniProtKB-UniRule"/>
</dbReference>
<evidence type="ECO:0000256" key="5">
    <source>
        <dbReference type="ARBA" id="ARBA00022679"/>
    </source>
</evidence>
<gene>
    <name evidence="17" type="primary">dinB_1</name>
    <name evidence="15" type="synonym">dinB</name>
    <name evidence="17" type="ORF">Psch_00663</name>
</gene>
<feature type="domain" description="UmuC" evidence="16">
    <location>
        <begin position="5"/>
        <end position="187"/>
    </location>
</feature>
<dbReference type="Gene3D" id="1.10.150.20">
    <property type="entry name" value="5' to 3' exonuclease, C-terminal subdomain"/>
    <property type="match status" value="1"/>
</dbReference>
<evidence type="ECO:0000256" key="7">
    <source>
        <dbReference type="ARBA" id="ARBA00022705"/>
    </source>
</evidence>
<dbReference type="InterPro" id="IPR017961">
    <property type="entry name" value="DNA_pol_Y-fam_little_finger"/>
</dbReference>
<dbReference type="SUPFAM" id="SSF100879">
    <property type="entry name" value="Lesion bypass DNA polymerase (Y-family), little finger domain"/>
    <property type="match status" value="1"/>
</dbReference>
<dbReference type="CDD" id="cd03586">
    <property type="entry name" value="PolY_Pol_IV_kappa"/>
    <property type="match status" value="1"/>
</dbReference>
<evidence type="ECO:0000256" key="12">
    <source>
        <dbReference type="ARBA" id="ARBA00023125"/>
    </source>
</evidence>
<accession>A0A4Y7REE7</accession>
<dbReference type="InterPro" id="IPR022880">
    <property type="entry name" value="DNApol_IV"/>
</dbReference>
<evidence type="ECO:0000313" key="18">
    <source>
        <dbReference type="Proteomes" id="UP000298324"/>
    </source>
</evidence>
<dbReference type="InterPro" id="IPR036775">
    <property type="entry name" value="DNA_pol_Y-fam_lit_finger_sf"/>
</dbReference>
<dbReference type="Pfam" id="PF11799">
    <property type="entry name" value="IMS_C"/>
    <property type="match status" value="1"/>
</dbReference>
<dbReference type="InterPro" id="IPR043128">
    <property type="entry name" value="Rev_trsase/Diguanyl_cyclase"/>
</dbReference>
<keyword evidence="3 15" id="KW-0515">Mutator protein</keyword>
<keyword evidence="12 15" id="KW-0238">DNA-binding</keyword>
<dbReference type="InterPro" id="IPR053848">
    <property type="entry name" value="IMS_HHH_1"/>
</dbReference>
<dbReference type="Gene3D" id="3.30.70.270">
    <property type="match status" value="1"/>
</dbReference>
<dbReference type="GO" id="GO:0009432">
    <property type="term" value="P:SOS response"/>
    <property type="evidence" value="ECO:0007669"/>
    <property type="project" value="TreeGrafter"/>
</dbReference>
<evidence type="ECO:0000256" key="1">
    <source>
        <dbReference type="ARBA" id="ARBA00004496"/>
    </source>
</evidence>
<comment type="function">
    <text evidence="15">Poorly processive, error-prone DNA polymerase involved in untargeted mutagenesis. Copies undamaged DNA at stalled replication forks, which arise in vivo from mismatched or misaligned primer ends. These misaligned primers can be extended by PolIV. Exhibits no 3'-5' exonuclease (proofreading) activity. May be involved in translesional synthesis, in conjunction with the beta clamp from PolIII.</text>
</comment>
<feature type="site" description="Substrate discrimination" evidence="15">
    <location>
        <position position="14"/>
    </location>
</feature>
<keyword evidence="7 15" id="KW-0235">DNA replication</keyword>
<dbReference type="Gene3D" id="3.30.1490.100">
    <property type="entry name" value="DNA polymerase, Y-family, little finger domain"/>
    <property type="match status" value="1"/>
</dbReference>
<keyword evidence="6 15" id="KW-0548">Nucleotidyltransferase</keyword>